<gene>
    <name evidence="1" type="ordered locus">LOC_Os10g30809</name>
</gene>
<protein>
    <submittedName>
        <fullName evidence="1">Uncharacterized protein</fullName>
    </submittedName>
</protein>
<accession>Q337S7</accession>
<sequence>MAGCTEATIVGIGRGRSERQRGANSGKEFKIAYMAPLTVF</sequence>
<dbReference type="EMBL" id="DP000086">
    <property type="protein sequence ID" value="ABB47713.1"/>
    <property type="molecule type" value="Genomic_DNA"/>
</dbReference>
<reference evidence="1" key="1">
    <citation type="journal article" date="2003" name="Science">
        <title>In-depth view of structure, activity, and evolution of rice chromosome 10.</title>
        <authorList>
            <consortium name="Rice Chromosome 10 Sequencing Consortium"/>
        </authorList>
    </citation>
    <scope>NUCLEOTIDE SEQUENCE [LARGE SCALE GENOMIC DNA]</scope>
</reference>
<reference evidence="1" key="2">
    <citation type="submission" date="2003-05" db="EMBL/GenBank/DDBJ databases">
        <authorList>
            <person name="Buell C.R."/>
            <person name="Wing R.A."/>
            <person name="McCombie W.R."/>
            <person name="Messing J."/>
            <person name="Yuan Q."/>
            <person name="Ouyang S."/>
        </authorList>
    </citation>
    <scope>NUCLEOTIDE SEQUENCE</scope>
</reference>
<name>Q337S7_ORYSJ</name>
<organism evidence="1">
    <name type="scientific">Oryza sativa subsp. japonica</name>
    <name type="common">Rice</name>
    <dbReference type="NCBI Taxonomy" id="39947"/>
    <lineage>
        <taxon>Eukaryota</taxon>
        <taxon>Viridiplantae</taxon>
        <taxon>Streptophyta</taxon>
        <taxon>Embryophyta</taxon>
        <taxon>Tracheophyta</taxon>
        <taxon>Spermatophyta</taxon>
        <taxon>Magnoliopsida</taxon>
        <taxon>Liliopsida</taxon>
        <taxon>Poales</taxon>
        <taxon>Poaceae</taxon>
        <taxon>BOP clade</taxon>
        <taxon>Oryzoideae</taxon>
        <taxon>Oryzeae</taxon>
        <taxon>Oryzinae</taxon>
        <taxon>Oryza</taxon>
        <taxon>Oryza sativa</taxon>
    </lineage>
</organism>
<reference evidence="1" key="3">
    <citation type="submission" date="2006-07" db="EMBL/GenBank/DDBJ databases">
        <authorList>
            <person name="Buell R."/>
        </authorList>
    </citation>
    <scope>NUCLEOTIDE SEQUENCE</scope>
</reference>
<proteinExistence type="predicted"/>
<dbReference type="AlphaFoldDB" id="Q337S7"/>
<evidence type="ECO:0000313" key="1">
    <source>
        <dbReference type="EMBL" id="ABB47713.1"/>
    </source>
</evidence>